<feature type="domain" description="Amidohydrolase-related" evidence="9">
    <location>
        <begin position="58"/>
        <end position="388"/>
    </location>
</feature>
<dbReference type="CDD" id="cd00854">
    <property type="entry name" value="NagA"/>
    <property type="match status" value="1"/>
</dbReference>
<organism evidence="10 11">
    <name type="scientific">Candidatus Sediminicultor quintus</name>
    <dbReference type="NCBI Taxonomy" id="1797291"/>
    <lineage>
        <taxon>Bacteria</taxon>
        <taxon>Pseudomonadati</taxon>
        <taxon>Atribacterota</taxon>
        <taxon>Candidatus Phoenicimicrobiia</taxon>
        <taxon>Candidatus Pheonicimicrobiales</taxon>
        <taxon>Candidatus Phoenicimicrobiaceae</taxon>
        <taxon>Candidatus Sediminicultor</taxon>
    </lineage>
</organism>
<name>A0A1F5AHX3_9BACT</name>
<feature type="binding site" evidence="8">
    <location>
        <position position="224"/>
    </location>
    <ligand>
        <name>Zn(2+)</name>
        <dbReference type="ChEBI" id="CHEBI:29105"/>
    </ligand>
</feature>
<comment type="cofactor">
    <cofactor evidence="8">
        <name>a divalent metal cation</name>
        <dbReference type="ChEBI" id="CHEBI:60240"/>
    </cofactor>
    <text evidence="8">Binds 1 divalent metal cation per subunit.</text>
</comment>
<dbReference type="PANTHER" id="PTHR11113">
    <property type="entry name" value="N-ACETYLGLUCOSAMINE-6-PHOSPHATE DEACETYLASE"/>
    <property type="match status" value="1"/>
</dbReference>
<dbReference type="PIRSF" id="PIRSF038994">
    <property type="entry name" value="NagA"/>
    <property type="match status" value="1"/>
</dbReference>
<keyword evidence="4 5" id="KW-0119">Carbohydrate metabolism</keyword>
<accession>A0A1F5AHX3</accession>
<dbReference type="AlphaFoldDB" id="A0A1F5AHX3"/>
<keyword evidence="2 8" id="KW-0479">Metal-binding</keyword>
<evidence type="ECO:0000256" key="3">
    <source>
        <dbReference type="ARBA" id="ARBA00022801"/>
    </source>
</evidence>
<feature type="binding site" evidence="7">
    <location>
        <position position="259"/>
    </location>
    <ligand>
        <name>substrate</name>
    </ligand>
</feature>
<dbReference type="NCBIfam" id="TIGR00221">
    <property type="entry name" value="nagA"/>
    <property type="match status" value="1"/>
</dbReference>
<dbReference type="InterPro" id="IPR032466">
    <property type="entry name" value="Metal_Hydrolase"/>
</dbReference>
<protein>
    <submittedName>
        <fullName evidence="10">N-acetylglucosamine-6-phosphate deacetylase</fullName>
    </submittedName>
</protein>
<evidence type="ECO:0000256" key="6">
    <source>
        <dbReference type="PIRSR" id="PIRSR038994-1"/>
    </source>
</evidence>
<reference evidence="10 11" key="1">
    <citation type="journal article" date="2016" name="Nat. Commun.">
        <title>Thousands of microbial genomes shed light on interconnected biogeochemical processes in an aquifer system.</title>
        <authorList>
            <person name="Anantharaman K."/>
            <person name="Brown C.T."/>
            <person name="Hug L.A."/>
            <person name="Sharon I."/>
            <person name="Castelle C.J."/>
            <person name="Probst A.J."/>
            <person name="Thomas B.C."/>
            <person name="Singh A."/>
            <person name="Wilkins M.J."/>
            <person name="Karaoz U."/>
            <person name="Brodie E.L."/>
            <person name="Williams K.H."/>
            <person name="Hubbard S.S."/>
            <person name="Banfield J.F."/>
        </authorList>
    </citation>
    <scope>NUCLEOTIDE SEQUENCE [LARGE SCALE GENOMIC DNA]</scope>
</reference>
<dbReference type="InterPro" id="IPR011059">
    <property type="entry name" value="Metal-dep_hydrolase_composite"/>
</dbReference>
<dbReference type="Pfam" id="PF01979">
    <property type="entry name" value="Amidohydro_1"/>
    <property type="match status" value="1"/>
</dbReference>
<evidence type="ECO:0000256" key="5">
    <source>
        <dbReference type="PIRNR" id="PIRNR038994"/>
    </source>
</evidence>
<dbReference type="GO" id="GO:0046872">
    <property type="term" value="F:metal ion binding"/>
    <property type="evidence" value="ECO:0007669"/>
    <property type="project" value="UniProtKB-KW"/>
</dbReference>
<feature type="binding site" evidence="8">
    <location>
        <position position="203"/>
    </location>
    <ligand>
        <name>Zn(2+)</name>
        <dbReference type="ChEBI" id="CHEBI:29105"/>
    </ligand>
</feature>
<dbReference type="PANTHER" id="PTHR11113:SF14">
    <property type="entry name" value="N-ACETYLGLUCOSAMINE-6-PHOSPHATE DEACETYLASE"/>
    <property type="match status" value="1"/>
</dbReference>
<dbReference type="Gene3D" id="2.30.40.10">
    <property type="entry name" value="Urease, subunit C, domain 1"/>
    <property type="match status" value="1"/>
</dbReference>
<dbReference type="STRING" id="1797291.A2V47_02965"/>
<sequence length="394" mass="43160">MNQNKRTVILHGTIITPFQLLEDRIIIIEKGKIMAITDKKEDFALLKNVEIIEAKDKFVVPGYIDIHIHGGGGSDVMDGEYEAIKQVATTHSRFGTTAFLPTTMTMSKDKIIRSLRSICEAVKKGTAGAEILGIHLEGPYINPEKKGAQKEEDIKKISLEEFLEFNQASGNLIRLVTIAPEMPGAIDFIRWLHQQGIIVSVGHSNATYKQVQEGIQAGLSQVTHIFNAMRGLHHREPGVVGAALSSPKLIVEMIADGIHLHPIVLKMLTQIKESEKLVLITDAMRATGFKEGTYDLGGQEVIVTKGQARLKDGTLAGSVLTMDKAVKNMVTKVGIPLSKAIQMASFNPAKCLGVEDRKGSLEPGKDADIVILNKNLETELTMVAGKVVYRRKEI</sequence>
<evidence type="ECO:0000256" key="8">
    <source>
        <dbReference type="PIRSR" id="PIRSR038994-3"/>
    </source>
</evidence>
<feature type="binding site" evidence="7">
    <location>
        <begin position="227"/>
        <end position="228"/>
    </location>
    <ligand>
        <name>substrate</name>
    </ligand>
</feature>
<feature type="binding site" evidence="7">
    <location>
        <position position="148"/>
    </location>
    <ligand>
        <name>substrate</name>
    </ligand>
</feature>
<feature type="binding site" evidence="8">
    <location>
        <position position="137"/>
    </location>
    <ligand>
        <name>Zn(2+)</name>
        <dbReference type="ChEBI" id="CHEBI:29105"/>
    </ligand>
</feature>
<dbReference type="FunFam" id="3.20.20.140:FF:000004">
    <property type="entry name" value="N-acetylglucosamine-6-phosphate deacetylase"/>
    <property type="match status" value="1"/>
</dbReference>
<dbReference type="Proteomes" id="UP000177701">
    <property type="component" value="Unassembled WGS sequence"/>
</dbReference>
<evidence type="ECO:0000259" key="9">
    <source>
        <dbReference type="Pfam" id="PF01979"/>
    </source>
</evidence>
<dbReference type="InterPro" id="IPR006680">
    <property type="entry name" value="Amidohydro-rel"/>
</dbReference>
<dbReference type="GO" id="GO:0008448">
    <property type="term" value="F:N-acetylglucosamine-6-phosphate deacetylase activity"/>
    <property type="evidence" value="ECO:0007669"/>
    <property type="project" value="InterPro"/>
</dbReference>
<evidence type="ECO:0000256" key="1">
    <source>
        <dbReference type="ARBA" id="ARBA00010716"/>
    </source>
</evidence>
<evidence type="ECO:0000256" key="4">
    <source>
        <dbReference type="ARBA" id="ARBA00023277"/>
    </source>
</evidence>
<dbReference type="Gene3D" id="3.20.20.140">
    <property type="entry name" value="Metal-dependent hydrolases"/>
    <property type="match status" value="1"/>
</dbReference>
<evidence type="ECO:0000256" key="7">
    <source>
        <dbReference type="PIRSR" id="PIRSR038994-2"/>
    </source>
</evidence>
<evidence type="ECO:0000313" key="10">
    <source>
        <dbReference type="EMBL" id="OGD17584.1"/>
    </source>
</evidence>
<feature type="binding site" evidence="7">
    <location>
        <begin position="315"/>
        <end position="317"/>
    </location>
    <ligand>
        <name>substrate</name>
    </ligand>
</feature>
<gene>
    <name evidence="10" type="ORF">A2V47_02965</name>
</gene>
<dbReference type="GO" id="GO:0006046">
    <property type="term" value="P:N-acetylglucosamine catabolic process"/>
    <property type="evidence" value="ECO:0007669"/>
    <property type="project" value="TreeGrafter"/>
</dbReference>
<dbReference type="EMBL" id="MEYH01000002">
    <property type="protein sequence ID" value="OGD17584.1"/>
    <property type="molecule type" value="Genomic_DNA"/>
</dbReference>
<dbReference type="SUPFAM" id="SSF51338">
    <property type="entry name" value="Composite domain of metallo-dependent hydrolases"/>
    <property type="match status" value="1"/>
</dbReference>
<evidence type="ECO:0000256" key="2">
    <source>
        <dbReference type="ARBA" id="ARBA00022723"/>
    </source>
</evidence>
<comment type="similarity">
    <text evidence="1 5">Belongs to the metallo-dependent hydrolases superfamily. NagA family.</text>
</comment>
<evidence type="ECO:0000313" key="11">
    <source>
        <dbReference type="Proteomes" id="UP000177701"/>
    </source>
</evidence>
<feature type="binding site" evidence="7">
    <location>
        <position position="235"/>
    </location>
    <ligand>
        <name>substrate</name>
    </ligand>
</feature>
<dbReference type="InterPro" id="IPR003764">
    <property type="entry name" value="GlcNAc_6-P_deAcase"/>
</dbReference>
<proteinExistence type="inferred from homology"/>
<feature type="active site" description="Proton donor/acceptor" evidence="6">
    <location>
        <position position="282"/>
    </location>
</feature>
<dbReference type="SUPFAM" id="SSF51556">
    <property type="entry name" value="Metallo-dependent hydrolases"/>
    <property type="match status" value="1"/>
</dbReference>
<comment type="caution">
    <text evidence="10">The sequence shown here is derived from an EMBL/GenBank/DDBJ whole genome shotgun (WGS) entry which is preliminary data.</text>
</comment>
<keyword evidence="3 5" id="KW-0378">Hydrolase</keyword>